<dbReference type="AlphaFoldDB" id="A0A2N3VKN5"/>
<dbReference type="Gene3D" id="3.40.50.10540">
    <property type="entry name" value="Crotonobetainyl-coa:carnitine coa-transferase, domain 1"/>
    <property type="match status" value="1"/>
</dbReference>
<organism evidence="1 2">
    <name type="scientific">Nocardia fluminea</name>
    <dbReference type="NCBI Taxonomy" id="134984"/>
    <lineage>
        <taxon>Bacteria</taxon>
        <taxon>Bacillati</taxon>
        <taxon>Actinomycetota</taxon>
        <taxon>Actinomycetes</taxon>
        <taxon>Mycobacteriales</taxon>
        <taxon>Nocardiaceae</taxon>
        <taxon>Nocardia</taxon>
    </lineage>
</organism>
<dbReference type="PANTHER" id="PTHR48228">
    <property type="entry name" value="SUCCINYL-COA--D-CITRAMALATE COA-TRANSFERASE"/>
    <property type="match status" value="1"/>
</dbReference>
<evidence type="ECO:0000313" key="2">
    <source>
        <dbReference type="Proteomes" id="UP000233766"/>
    </source>
</evidence>
<dbReference type="PANTHER" id="PTHR48228:SF5">
    <property type="entry name" value="ALPHA-METHYLACYL-COA RACEMASE"/>
    <property type="match status" value="1"/>
</dbReference>
<protein>
    <submittedName>
        <fullName evidence="1">CoA transferase family III</fullName>
    </submittedName>
</protein>
<dbReference type="InterPro" id="IPR003673">
    <property type="entry name" value="CoA-Trfase_fam_III"/>
</dbReference>
<name>A0A2N3VKN5_9NOCA</name>
<evidence type="ECO:0000313" key="1">
    <source>
        <dbReference type="EMBL" id="PKV82173.1"/>
    </source>
</evidence>
<sequence length="444" mass="46593">MRGAESRSNPQAHSRTDLEAARAVVDEWLRTLTNDTVPAAFPTDPDCPVLAWAGSGAMALTGHDGAEPVLSPAPAYSLVREALRALSWITGDLGDRVDLDPAVVLTGRAERAGSRRAGRRSANGTSRLLRTTDGWCALTLSRPDDFAAVPAILGADIDADPWTALEAAAARSCAAALVQRAQLVGVPASVLTEPPRNMLPWNVSRLGDTVEARSLRGLVVVDLSSMWAGPLCARILGLAGARVIKVEGTHRPDGVRTGDPRFFEWLHAGHEFRTIDFRSGTGRKALGELLDSADVVLEASRPRALAQLGLAPEDRAHRDGRIWLSLTGYGRSEPMRVAFGDDAAVAGGLVGRHDGEPVFCADAIADPLSGICAALAVTAARRGGGGVLIDLSMRATAAAFAAAPPITHGPHSLHRHGDDWTVECAATQRRRTVAAPAALLPGGA</sequence>
<comment type="caution">
    <text evidence="1">The sequence shown here is derived from an EMBL/GenBank/DDBJ whole genome shotgun (WGS) entry which is preliminary data.</text>
</comment>
<dbReference type="EMBL" id="PJMW01000002">
    <property type="protein sequence ID" value="PKV82173.1"/>
    <property type="molecule type" value="Genomic_DNA"/>
</dbReference>
<proteinExistence type="predicted"/>
<keyword evidence="2" id="KW-1185">Reference proteome</keyword>
<dbReference type="SUPFAM" id="SSF89796">
    <property type="entry name" value="CoA-transferase family III (CaiB/BaiF)"/>
    <property type="match status" value="1"/>
</dbReference>
<dbReference type="GO" id="GO:0016740">
    <property type="term" value="F:transferase activity"/>
    <property type="evidence" value="ECO:0007669"/>
    <property type="project" value="UniProtKB-KW"/>
</dbReference>
<dbReference type="Pfam" id="PF02515">
    <property type="entry name" value="CoA_transf_3"/>
    <property type="match status" value="1"/>
</dbReference>
<reference evidence="1 2" key="1">
    <citation type="submission" date="2017-12" db="EMBL/GenBank/DDBJ databases">
        <title>Sequencing the genomes of 1000 Actinobacteria strains.</title>
        <authorList>
            <person name="Klenk H.-P."/>
        </authorList>
    </citation>
    <scope>NUCLEOTIDE SEQUENCE [LARGE SCALE GENOMIC DNA]</scope>
    <source>
        <strain evidence="1 2">DSM 44489</strain>
    </source>
</reference>
<gene>
    <name evidence="1" type="ORF">ATK86_6659</name>
</gene>
<keyword evidence="1" id="KW-0808">Transferase</keyword>
<accession>A0A2N3VKN5</accession>
<dbReference type="Proteomes" id="UP000233766">
    <property type="component" value="Unassembled WGS sequence"/>
</dbReference>
<dbReference type="InterPro" id="IPR050509">
    <property type="entry name" value="CoA-transferase_III"/>
</dbReference>
<dbReference type="InterPro" id="IPR023606">
    <property type="entry name" value="CoA-Trfase_III_dom_1_sf"/>
</dbReference>